<keyword evidence="3" id="KW-1185">Reference proteome</keyword>
<feature type="region of interest" description="Disordered" evidence="1">
    <location>
        <begin position="289"/>
        <end position="339"/>
    </location>
</feature>
<dbReference type="KEGG" id="nai:NECAME_17273"/>
<evidence type="ECO:0000256" key="1">
    <source>
        <dbReference type="SAM" id="MobiDB-lite"/>
    </source>
</evidence>
<organism evidence="2 3">
    <name type="scientific">Necator americanus</name>
    <name type="common">Human hookworm</name>
    <dbReference type="NCBI Taxonomy" id="51031"/>
    <lineage>
        <taxon>Eukaryota</taxon>
        <taxon>Metazoa</taxon>
        <taxon>Ecdysozoa</taxon>
        <taxon>Nematoda</taxon>
        <taxon>Chromadorea</taxon>
        <taxon>Rhabditida</taxon>
        <taxon>Rhabditina</taxon>
        <taxon>Rhabditomorpha</taxon>
        <taxon>Strongyloidea</taxon>
        <taxon>Ancylostomatidae</taxon>
        <taxon>Bunostominae</taxon>
        <taxon>Necator</taxon>
    </lineage>
</organism>
<dbReference type="AlphaFoldDB" id="W2TQJ6"/>
<evidence type="ECO:0000313" key="3">
    <source>
        <dbReference type="Proteomes" id="UP000053676"/>
    </source>
</evidence>
<evidence type="ECO:0000313" key="2">
    <source>
        <dbReference type="EMBL" id="ETN84078.1"/>
    </source>
</evidence>
<sequence>MSRPKQSKQHRDDNATKQPGPGLPEDGQTDRTTGSVVREQPPEHWCQPGAEGEHQEVDRPGRTALDVIRIDFLDHRVRQHRRTRTDTQQQAEHIARCNARRQIEDGRTGREHQQRTREQHRLAAAEMVGQIAQQRTADDPAERHHACAVHRLRVANLQPVTQKRHAPDHVADCRRQEQQTRAKATQVRLRVGQHCPVRGKHLRPRTLARRACVVTGRCREKHEHRDHKKPCARQPPELLPRDEAMNDGAYGELPSRAAKHPEALREPDCSCKVARWKTMGREIHCPRKGAGGPGALHEPANPCRLDAPDTEQDRSNGDEHDSHRNHTLPAEPVKRCARDDGKQRIGVVVQADQCTDTDRIATERRGQLRDHYAWRRSQRILYEVEDDAEEPRDHEANMHGLTSSQGRRRTGRYTGHRNLPVLATRLKSLGGLLL</sequence>
<dbReference type="EMBL" id="KI658035">
    <property type="protein sequence ID" value="ETN84078.1"/>
    <property type="molecule type" value="Genomic_DNA"/>
</dbReference>
<protein>
    <submittedName>
        <fullName evidence="2">Uncharacterized protein</fullName>
    </submittedName>
</protein>
<feature type="region of interest" description="Disordered" evidence="1">
    <location>
        <begin position="388"/>
        <end position="415"/>
    </location>
</feature>
<feature type="compositionally biased region" description="Basic and acidic residues" evidence="1">
    <location>
        <begin position="51"/>
        <end position="61"/>
    </location>
</feature>
<reference evidence="3" key="1">
    <citation type="journal article" date="2014" name="Nat. Genet.">
        <title>Genome of the human hookworm Necator americanus.</title>
        <authorList>
            <person name="Tang Y.T."/>
            <person name="Gao X."/>
            <person name="Rosa B.A."/>
            <person name="Abubucker S."/>
            <person name="Hallsworth-Pepin K."/>
            <person name="Martin J."/>
            <person name="Tyagi R."/>
            <person name="Heizer E."/>
            <person name="Zhang X."/>
            <person name="Bhonagiri-Palsikar V."/>
            <person name="Minx P."/>
            <person name="Warren W.C."/>
            <person name="Wang Q."/>
            <person name="Zhan B."/>
            <person name="Hotez P.J."/>
            <person name="Sternberg P.W."/>
            <person name="Dougall A."/>
            <person name="Gaze S.T."/>
            <person name="Mulvenna J."/>
            <person name="Sotillo J."/>
            <person name="Ranganathan S."/>
            <person name="Rabelo E.M."/>
            <person name="Wilson R.K."/>
            <person name="Felgner P.L."/>
            <person name="Bethony J."/>
            <person name="Hawdon J.M."/>
            <person name="Gasser R.B."/>
            <person name="Loukas A."/>
            <person name="Mitreva M."/>
        </authorList>
    </citation>
    <scope>NUCLEOTIDE SEQUENCE [LARGE SCALE GENOMIC DNA]</scope>
</reference>
<feature type="region of interest" description="Disordered" evidence="1">
    <location>
        <begin position="1"/>
        <end position="62"/>
    </location>
</feature>
<feature type="compositionally biased region" description="Basic and acidic residues" evidence="1">
    <location>
        <begin position="311"/>
        <end position="324"/>
    </location>
</feature>
<dbReference type="Proteomes" id="UP000053676">
    <property type="component" value="Unassembled WGS sequence"/>
</dbReference>
<feature type="compositionally biased region" description="Basic residues" evidence="1">
    <location>
        <begin position="406"/>
        <end position="415"/>
    </location>
</feature>
<name>W2TQJ6_NECAM</name>
<gene>
    <name evidence="2" type="ORF">NECAME_17273</name>
</gene>
<proteinExistence type="predicted"/>
<accession>W2TQJ6</accession>